<proteinExistence type="predicted"/>
<dbReference type="Proteomes" id="UP001266357">
    <property type="component" value="Unassembled WGS sequence"/>
</dbReference>
<evidence type="ECO:0000256" key="4">
    <source>
        <dbReference type="ARBA" id="ARBA00023159"/>
    </source>
</evidence>
<evidence type="ECO:0000259" key="6">
    <source>
        <dbReference type="PROSITE" id="PS01124"/>
    </source>
</evidence>
<dbReference type="PRINTS" id="PR00032">
    <property type="entry name" value="HTHARAC"/>
</dbReference>
<dbReference type="PROSITE" id="PS01124">
    <property type="entry name" value="HTH_ARAC_FAMILY_2"/>
    <property type="match status" value="1"/>
</dbReference>
<dbReference type="Pfam" id="PF12833">
    <property type="entry name" value="HTH_18"/>
    <property type="match status" value="1"/>
</dbReference>
<evidence type="ECO:0000256" key="3">
    <source>
        <dbReference type="ARBA" id="ARBA00023125"/>
    </source>
</evidence>
<dbReference type="SMART" id="SM00342">
    <property type="entry name" value="HTH_ARAC"/>
    <property type="match status" value="1"/>
</dbReference>
<dbReference type="InterPro" id="IPR037923">
    <property type="entry name" value="HTH-like"/>
</dbReference>
<evidence type="ECO:0000256" key="2">
    <source>
        <dbReference type="ARBA" id="ARBA00023015"/>
    </source>
</evidence>
<evidence type="ECO:0000313" key="8">
    <source>
        <dbReference type="Proteomes" id="UP001266357"/>
    </source>
</evidence>
<feature type="domain" description="HTH araC/xylS-type" evidence="6">
    <location>
        <begin position="194"/>
        <end position="292"/>
    </location>
</feature>
<evidence type="ECO:0000256" key="5">
    <source>
        <dbReference type="ARBA" id="ARBA00023163"/>
    </source>
</evidence>
<dbReference type="RefSeq" id="WP_311575505.1">
    <property type="nucleotide sequence ID" value="NZ_JAVRIF010000001.1"/>
</dbReference>
<dbReference type="PANTHER" id="PTHR46796:SF13">
    <property type="entry name" value="HTH-TYPE TRANSCRIPTIONAL ACTIVATOR RHAS"/>
    <property type="match status" value="1"/>
</dbReference>
<keyword evidence="5" id="KW-0804">Transcription</keyword>
<keyword evidence="4" id="KW-0010">Activator</keyword>
<dbReference type="SUPFAM" id="SSF51215">
    <property type="entry name" value="Regulatory protein AraC"/>
    <property type="match status" value="1"/>
</dbReference>
<evidence type="ECO:0000256" key="1">
    <source>
        <dbReference type="ARBA" id="ARBA00022490"/>
    </source>
</evidence>
<reference evidence="7 8" key="1">
    <citation type="submission" date="2023-09" db="EMBL/GenBank/DDBJ databases">
        <authorList>
            <person name="Rey-Velasco X."/>
        </authorList>
    </citation>
    <scope>NUCLEOTIDE SEQUENCE [LARGE SCALE GENOMIC DNA]</scope>
    <source>
        <strain evidence="7 8">W431</strain>
    </source>
</reference>
<sequence>MQNQNPPDYLRWDHPLSDDNDKVIRHWFGDELQPESLMTVRGIGIKEPMVNANVDRPIGTGDWLIMLFHQPARLIKQQKAPSTEAKTLIIWPPGEKQFFSWATKAGIEYHSWMHIEGTWVNAQIESNLLPIATPITLTDETVMICHLQNMMDEMLHPFAFDPIIIQNLFQNWARAIARQIGTKNPNSKMPSYVLSVKNYLDKYFNQAIVLDELASLAGVSRSHLCHQFRQHFDTSISHYVIRKRMATAQRLLFDVDIKLGAIAHQVGYADIYQFSKQFKKTFAVSPSRYRKQQLVHCQ</sequence>
<comment type="caution">
    <text evidence="7">The sequence shown here is derived from an EMBL/GenBank/DDBJ whole genome shotgun (WGS) entry which is preliminary data.</text>
</comment>
<dbReference type="InterPro" id="IPR018062">
    <property type="entry name" value="HTH_AraC-typ_CS"/>
</dbReference>
<keyword evidence="1" id="KW-0963">Cytoplasm</keyword>
<evidence type="ECO:0000313" key="7">
    <source>
        <dbReference type="EMBL" id="MDT0602037.1"/>
    </source>
</evidence>
<dbReference type="Gene3D" id="1.10.10.60">
    <property type="entry name" value="Homeodomain-like"/>
    <property type="match status" value="2"/>
</dbReference>
<dbReference type="InterPro" id="IPR020449">
    <property type="entry name" value="Tscrpt_reg_AraC-type_HTH"/>
</dbReference>
<keyword evidence="3" id="KW-0238">DNA-binding</keyword>
<name>A0ABU2ZVS4_9GAMM</name>
<dbReference type="PROSITE" id="PS00041">
    <property type="entry name" value="HTH_ARAC_FAMILY_1"/>
    <property type="match status" value="1"/>
</dbReference>
<keyword evidence="8" id="KW-1185">Reference proteome</keyword>
<dbReference type="EMBL" id="JAVRIF010000001">
    <property type="protein sequence ID" value="MDT0602037.1"/>
    <property type="molecule type" value="Genomic_DNA"/>
</dbReference>
<dbReference type="InterPro" id="IPR018060">
    <property type="entry name" value="HTH_AraC"/>
</dbReference>
<accession>A0ABU2ZVS4</accession>
<organism evidence="7 8">
    <name type="scientific">Thalassotalea castellviae</name>
    <dbReference type="NCBI Taxonomy" id="3075612"/>
    <lineage>
        <taxon>Bacteria</taxon>
        <taxon>Pseudomonadati</taxon>
        <taxon>Pseudomonadota</taxon>
        <taxon>Gammaproteobacteria</taxon>
        <taxon>Alteromonadales</taxon>
        <taxon>Colwelliaceae</taxon>
        <taxon>Thalassotalea</taxon>
    </lineage>
</organism>
<dbReference type="InterPro" id="IPR009057">
    <property type="entry name" value="Homeodomain-like_sf"/>
</dbReference>
<protein>
    <submittedName>
        <fullName evidence="7">AraC family transcriptional regulator</fullName>
    </submittedName>
</protein>
<dbReference type="InterPro" id="IPR050204">
    <property type="entry name" value="AraC_XylS_family_regulators"/>
</dbReference>
<dbReference type="PANTHER" id="PTHR46796">
    <property type="entry name" value="HTH-TYPE TRANSCRIPTIONAL ACTIVATOR RHAS-RELATED"/>
    <property type="match status" value="1"/>
</dbReference>
<keyword evidence="2" id="KW-0805">Transcription regulation</keyword>
<gene>
    <name evidence="7" type="ORF">RM573_00320</name>
</gene>
<dbReference type="SUPFAM" id="SSF46689">
    <property type="entry name" value="Homeodomain-like"/>
    <property type="match status" value="2"/>
</dbReference>